<accession>A0A2H0BL13</accession>
<name>A0A2H0BL13_9BACT</name>
<comment type="similarity">
    <text evidence="1">Belongs to the UPF0235 family.</text>
</comment>
<dbReference type="InterPro" id="IPR003746">
    <property type="entry name" value="DUF167"/>
</dbReference>
<organism evidence="2 3">
    <name type="scientific">Candidatus Vogelbacteria bacterium CG22_combo_CG10-13_8_21_14_all_37_9</name>
    <dbReference type="NCBI Taxonomy" id="1975046"/>
    <lineage>
        <taxon>Bacteria</taxon>
        <taxon>Candidatus Vogeliibacteriota</taxon>
    </lineage>
</organism>
<dbReference type="Pfam" id="PF02594">
    <property type="entry name" value="DUF167"/>
    <property type="match status" value="1"/>
</dbReference>
<dbReference type="NCBIfam" id="TIGR00251">
    <property type="entry name" value="DUF167 family protein"/>
    <property type="match status" value="1"/>
</dbReference>
<dbReference type="AlphaFoldDB" id="A0A2H0BL13"/>
<evidence type="ECO:0000313" key="3">
    <source>
        <dbReference type="Proteomes" id="UP000229334"/>
    </source>
</evidence>
<evidence type="ECO:0000256" key="1">
    <source>
        <dbReference type="ARBA" id="ARBA00010364"/>
    </source>
</evidence>
<dbReference type="Gene3D" id="3.30.1200.10">
    <property type="entry name" value="YggU-like"/>
    <property type="match status" value="1"/>
</dbReference>
<proteinExistence type="inferred from homology"/>
<gene>
    <name evidence="2" type="ORF">COX02_00705</name>
</gene>
<protein>
    <submittedName>
        <fullName evidence="2">Uncharacterized protein</fullName>
    </submittedName>
</protein>
<dbReference type="Proteomes" id="UP000229334">
    <property type="component" value="Unassembled WGS sequence"/>
</dbReference>
<reference evidence="2 3" key="1">
    <citation type="submission" date="2017-09" db="EMBL/GenBank/DDBJ databases">
        <title>Depth-based differentiation of microbial function through sediment-hosted aquifers and enrichment of novel symbionts in the deep terrestrial subsurface.</title>
        <authorList>
            <person name="Probst A.J."/>
            <person name="Ladd B."/>
            <person name="Jarett J.K."/>
            <person name="Geller-Mcgrath D.E."/>
            <person name="Sieber C.M."/>
            <person name="Emerson J.B."/>
            <person name="Anantharaman K."/>
            <person name="Thomas B.C."/>
            <person name="Malmstrom R."/>
            <person name="Stieglmeier M."/>
            <person name="Klingl A."/>
            <person name="Woyke T."/>
            <person name="Ryan C.M."/>
            <person name="Banfield J.F."/>
        </authorList>
    </citation>
    <scope>NUCLEOTIDE SEQUENCE [LARGE SCALE GENOMIC DNA]</scope>
    <source>
        <strain evidence="2">CG22_combo_CG10-13_8_21_14_all_37_9</strain>
    </source>
</reference>
<sequence>MYLKVRVIPDSKADLIEELKADLWRIYVREPAEHNLANQKVLSLVARQKGINPSSIRIVSGHHSRSKILSIRG</sequence>
<evidence type="ECO:0000313" key="2">
    <source>
        <dbReference type="EMBL" id="PIP58362.1"/>
    </source>
</evidence>
<comment type="caution">
    <text evidence="2">The sequence shown here is derived from an EMBL/GenBank/DDBJ whole genome shotgun (WGS) entry which is preliminary data.</text>
</comment>
<dbReference type="SMART" id="SM01152">
    <property type="entry name" value="DUF167"/>
    <property type="match status" value="1"/>
</dbReference>
<dbReference type="EMBL" id="PCSX01000012">
    <property type="protein sequence ID" value="PIP58362.1"/>
    <property type="molecule type" value="Genomic_DNA"/>
</dbReference>
<dbReference type="SUPFAM" id="SSF69786">
    <property type="entry name" value="YggU-like"/>
    <property type="match status" value="1"/>
</dbReference>
<dbReference type="InterPro" id="IPR036591">
    <property type="entry name" value="YggU-like_sf"/>
</dbReference>